<evidence type="ECO:0000256" key="1">
    <source>
        <dbReference type="ARBA" id="ARBA00000085"/>
    </source>
</evidence>
<dbReference type="AlphaFoldDB" id="A0A0C1QV16"/>
<keyword evidence="4" id="KW-0472">Membrane</keyword>
<dbReference type="PRINTS" id="PR00344">
    <property type="entry name" value="BCTRLSENSOR"/>
</dbReference>
<dbReference type="Pfam" id="PF02518">
    <property type="entry name" value="HATPase_c"/>
    <property type="match status" value="1"/>
</dbReference>
<dbReference type="RefSeq" id="WP_039644193.1">
    <property type="nucleotide sequence ID" value="NZ_JXBL01000001.1"/>
</dbReference>
<dbReference type="GO" id="GO:0000155">
    <property type="term" value="F:phosphorelay sensor kinase activity"/>
    <property type="evidence" value="ECO:0007669"/>
    <property type="project" value="TreeGrafter"/>
</dbReference>
<keyword evidence="6" id="KW-0418">Kinase</keyword>
<evidence type="ECO:0000313" key="7">
    <source>
        <dbReference type="Proteomes" id="UP000031433"/>
    </source>
</evidence>
<feature type="transmembrane region" description="Helical" evidence="4">
    <location>
        <begin position="94"/>
        <end position="113"/>
    </location>
</feature>
<dbReference type="InterPro" id="IPR014265">
    <property type="entry name" value="XrtA/PrsK"/>
</dbReference>
<evidence type="ECO:0000259" key="5">
    <source>
        <dbReference type="PROSITE" id="PS50109"/>
    </source>
</evidence>
<name>A0A0C1QV16_9BACT</name>
<keyword evidence="4" id="KW-1133">Transmembrane helix</keyword>
<dbReference type="PANTHER" id="PTHR43547:SF2">
    <property type="entry name" value="HYBRID SIGNAL TRANSDUCTION HISTIDINE KINASE C"/>
    <property type="match status" value="1"/>
</dbReference>
<dbReference type="Pfam" id="PF13492">
    <property type="entry name" value="GAF_3"/>
    <property type="match status" value="1"/>
</dbReference>
<dbReference type="NCBIfam" id="TIGR02916">
    <property type="entry name" value="PEP_his_kin"/>
    <property type="match status" value="1"/>
</dbReference>
<comment type="caution">
    <text evidence="6">The sequence shown here is derived from an EMBL/GenBank/DDBJ whole genome shotgun (WGS) entry which is preliminary data.</text>
</comment>
<dbReference type="InterPro" id="IPR029016">
    <property type="entry name" value="GAF-like_dom_sf"/>
</dbReference>
<feature type="transmembrane region" description="Helical" evidence="4">
    <location>
        <begin position="268"/>
        <end position="286"/>
    </location>
</feature>
<dbReference type="EC" id="2.7.13.3" evidence="2"/>
<proteinExistence type="predicted"/>
<reference evidence="6 7" key="1">
    <citation type="submission" date="2015-01" db="EMBL/GenBank/DDBJ databases">
        <title>Genome sequence of the anaerobic bacterium Geobacter soli GSS01, a dissimilatory Fe(III) reducer from soil.</title>
        <authorList>
            <person name="Yang G."/>
            <person name="Zhou S."/>
        </authorList>
    </citation>
    <scope>NUCLEOTIDE SEQUENCE [LARGE SCALE GENOMIC DNA]</scope>
    <source>
        <strain evidence="6 7">GSS01</strain>
    </source>
</reference>
<feature type="transmembrane region" description="Helical" evidence="4">
    <location>
        <begin position="137"/>
        <end position="157"/>
    </location>
</feature>
<evidence type="ECO:0000256" key="2">
    <source>
        <dbReference type="ARBA" id="ARBA00012438"/>
    </source>
</evidence>
<dbReference type="InterPro" id="IPR005467">
    <property type="entry name" value="His_kinase_dom"/>
</dbReference>
<evidence type="ECO:0000313" key="6">
    <source>
        <dbReference type="EMBL" id="KIE42016.1"/>
    </source>
</evidence>
<dbReference type="InterPro" id="IPR036890">
    <property type="entry name" value="HATPase_C_sf"/>
</dbReference>
<accession>A0A0C1QV16</accession>
<dbReference type="InterPro" id="IPR004358">
    <property type="entry name" value="Sig_transdc_His_kin-like_C"/>
</dbReference>
<feature type="domain" description="Histidine kinase" evidence="5">
    <location>
        <begin position="483"/>
        <end position="678"/>
    </location>
</feature>
<comment type="catalytic activity">
    <reaction evidence="1">
        <text>ATP + protein L-histidine = ADP + protein N-phospho-L-histidine.</text>
        <dbReference type="EC" id="2.7.13.3"/>
    </reaction>
</comment>
<keyword evidence="4" id="KW-0812">Transmembrane</keyword>
<feature type="transmembrane region" description="Helical" evidence="4">
    <location>
        <begin position="64"/>
        <end position="82"/>
    </location>
</feature>
<dbReference type="SUPFAM" id="SSF55781">
    <property type="entry name" value="GAF domain-like"/>
    <property type="match status" value="1"/>
</dbReference>
<dbReference type="InterPro" id="IPR003018">
    <property type="entry name" value="GAF"/>
</dbReference>
<evidence type="ECO:0000256" key="4">
    <source>
        <dbReference type="SAM" id="Phobius"/>
    </source>
</evidence>
<dbReference type="EMBL" id="JXBL01000001">
    <property type="protein sequence ID" value="KIE42016.1"/>
    <property type="molecule type" value="Genomic_DNA"/>
</dbReference>
<feature type="transmembrane region" description="Helical" evidence="4">
    <location>
        <begin position="240"/>
        <end position="262"/>
    </location>
</feature>
<keyword evidence="3" id="KW-0597">Phosphoprotein</keyword>
<organism evidence="6 7">
    <name type="scientific">Geobacter soli</name>
    <dbReference type="NCBI Taxonomy" id="1510391"/>
    <lineage>
        <taxon>Bacteria</taxon>
        <taxon>Pseudomonadati</taxon>
        <taxon>Thermodesulfobacteriota</taxon>
        <taxon>Desulfuromonadia</taxon>
        <taxon>Geobacterales</taxon>
        <taxon>Geobacteraceae</taxon>
        <taxon>Geobacter</taxon>
    </lineage>
</organism>
<dbReference type="Gene3D" id="3.30.565.10">
    <property type="entry name" value="Histidine kinase-like ATPase, C-terminal domain"/>
    <property type="match status" value="1"/>
</dbReference>
<dbReference type="InterPro" id="IPR003594">
    <property type="entry name" value="HATPase_dom"/>
</dbReference>
<feature type="transmembrane region" description="Helical" evidence="4">
    <location>
        <begin position="169"/>
        <end position="188"/>
    </location>
</feature>
<keyword evidence="6" id="KW-0808">Transferase</keyword>
<feature type="transmembrane region" description="Helical" evidence="4">
    <location>
        <begin position="200"/>
        <end position="220"/>
    </location>
</feature>
<sequence>MMQVVLSAGAVLLSLAVIGVTIRRQGLTLSACATVAALTAASALEVLDFMVMLDPDRLFEWKRWVLAVESLLPAAWLSYSLTHSRRTATSAVPRLQWFFAAATAAFPLAALLLPPEVFIYSPDFATERVLFLTVHGYYFYLGLLLFVVVSLVNLEGTYSHASLLERWRIKFDFIGATSYLALLVLYYSQGLLHRSLNMGLLPVRSLILALAAAMMLYSLLARGSGVRIAVSRNMAYKSVVLVAVGLYLVAVGVMGEGLRYFGEGFPKAMAIATLFCMGIALVVILLSETLRRRVRVFIHKNFYRSKYDYQTQWLHFTDLLASARSSDGLMEAILAGYSGVFGMNSGVLFLKSGDNGPFRWAVAREQAPVGAFFSSNDLPVRRMAEEGWIVNLREASPEEFSGAGEFVRENSVVFLIPLSSGEGLEGIVALGRPVHEGELYHYEDYDLMKTMARQAASALMNLRLSEELASARELEVMGRVSTFILHDLKNLVYTLSLTVDNARDHIADPEFQDDMLGTLGNTVNRMKLLIARLRGLPEKQSLNREEVDLLLLAGESAGLAGGRDCVRVGGSAVCAHVDREEIQKVVMNLVVNALEATEGKGPVMVEVGCGNAPYIRVSDSGCGIPEAFRAHLFSPFRTTKKKGLGIGLYQCRRIVEAHGGRIDVESAPGQGATFTVWL</sequence>
<gene>
    <name evidence="6" type="ORF">SE37_04920</name>
</gene>
<dbReference type="SMART" id="SM00387">
    <property type="entry name" value="HATPase_c"/>
    <property type="match status" value="1"/>
</dbReference>
<dbReference type="SUPFAM" id="SSF55874">
    <property type="entry name" value="ATPase domain of HSP90 chaperone/DNA topoisomerase II/histidine kinase"/>
    <property type="match status" value="1"/>
</dbReference>
<protein>
    <recommendedName>
        <fullName evidence="2">histidine kinase</fullName>
        <ecNumber evidence="2">2.7.13.3</ecNumber>
    </recommendedName>
</protein>
<dbReference type="Gene3D" id="3.30.450.40">
    <property type="match status" value="1"/>
</dbReference>
<dbReference type="PROSITE" id="PS50109">
    <property type="entry name" value="HIS_KIN"/>
    <property type="match status" value="1"/>
</dbReference>
<dbReference type="Proteomes" id="UP000031433">
    <property type="component" value="Unassembled WGS sequence"/>
</dbReference>
<dbReference type="PANTHER" id="PTHR43547">
    <property type="entry name" value="TWO-COMPONENT HISTIDINE KINASE"/>
    <property type="match status" value="1"/>
</dbReference>
<evidence type="ECO:0000256" key="3">
    <source>
        <dbReference type="ARBA" id="ARBA00022553"/>
    </source>
</evidence>
<keyword evidence="7" id="KW-1185">Reference proteome</keyword>